<evidence type="ECO:0000313" key="3">
    <source>
        <dbReference type="Proteomes" id="UP000244005"/>
    </source>
</evidence>
<evidence type="ECO:0000256" key="1">
    <source>
        <dbReference type="SAM" id="MobiDB-lite"/>
    </source>
</evidence>
<sequence>MSGAIRTISPPMRTSPVGLVRSRHADGPGQARTSSTFHKTRKLAGSSQGHSLESPRRTSSHHRRQLGITGLPSLHTQLAELRPTPPSLFFQFDLTNISALR</sequence>
<organism evidence="2 3">
    <name type="scientific">Marchantia polymorpha</name>
    <name type="common">Common liverwort</name>
    <name type="synonym">Marchantia aquatica</name>
    <dbReference type="NCBI Taxonomy" id="3197"/>
    <lineage>
        <taxon>Eukaryota</taxon>
        <taxon>Viridiplantae</taxon>
        <taxon>Streptophyta</taxon>
        <taxon>Embryophyta</taxon>
        <taxon>Marchantiophyta</taxon>
        <taxon>Marchantiopsida</taxon>
        <taxon>Marchantiidae</taxon>
        <taxon>Marchantiales</taxon>
        <taxon>Marchantiaceae</taxon>
        <taxon>Marchantia</taxon>
    </lineage>
</organism>
<name>A0A2R6W5N2_MARPO</name>
<dbReference type="AlphaFoldDB" id="A0A2R6W5N2"/>
<feature type="region of interest" description="Disordered" evidence="1">
    <location>
        <begin position="1"/>
        <end position="64"/>
    </location>
</feature>
<dbReference type="Proteomes" id="UP000244005">
    <property type="component" value="Unassembled WGS sequence"/>
</dbReference>
<accession>A0A2R6W5N2</accession>
<dbReference type="EMBL" id="KZ772817">
    <property type="protein sequence ID" value="PTQ29164.1"/>
    <property type="molecule type" value="Genomic_DNA"/>
</dbReference>
<reference evidence="3" key="1">
    <citation type="journal article" date="2017" name="Cell">
        <title>Insights into land plant evolution garnered from the Marchantia polymorpha genome.</title>
        <authorList>
            <person name="Bowman J.L."/>
            <person name="Kohchi T."/>
            <person name="Yamato K.T."/>
            <person name="Jenkins J."/>
            <person name="Shu S."/>
            <person name="Ishizaki K."/>
            <person name="Yamaoka S."/>
            <person name="Nishihama R."/>
            <person name="Nakamura Y."/>
            <person name="Berger F."/>
            <person name="Adam C."/>
            <person name="Aki S.S."/>
            <person name="Althoff F."/>
            <person name="Araki T."/>
            <person name="Arteaga-Vazquez M.A."/>
            <person name="Balasubrmanian S."/>
            <person name="Barry K."/>
            <person name="Bauer D."/>
            <person name="Boehm C.R."/>
            <person name="Briginshaw L."/>
            <person name="Caballero-Perez J."/>
            <person name="Catarino B."/>
            <person name="Chen F."/>
            <person name="Chiyoda S."/>
            <person name="Chovatia M."/>
            <person name="Davies K.M."/>
            <person name="Delmans M."/>
            <person name="Demura T."/>
            <person name="Dierschke T."/>
            <person name="Dolan L."/>
            <person name="Dorantes-Acosta A.E."/>
            <person name="Eklund D.M."/>
            <person name="Florent S.N."/>
            <person name="Flores-Sandoval E."/>
            <person name="Fujiyama A."/>
            <person name="Fukuzawa H."/>
            <person name="Galik B."/>
            <person name="Grimanelli D."/>
            <person name="Grimwood J."/>
            <person name="Grossniklaus U."/>
            <person name="Hamada T."/>
            <person name="Haseloff J."/>
            <person name="Hetherington A.J."/>
            <person name="Higo A."/>
            <person name="Hirakawa Y."/>
            <person name="Hundley H.N."/>
            <person name="Ikeda Y."/>
            <person name="Inoue K."/>
            <person name="Inoue S.I."/>
            <person name="Ishida S."/>
            <person name="Jia Q."/>
            <person name="Kakita M."/>
            <person name="Kanazawa T."/>
            <person name="Kawai Y."/>
            <person name="Kawashima T."/>
            <person name="Kennedy M."/>
            <person name="Kinose K."/>
            <person name="Kinoshita T."/>
            <person name="Kohara Y."/>
            <person name="Koide E."/>
            <person name="Komatsu K."/>
            <person name="Kopischke S."/>
            <person name="Kubo M."/>
            <person name="Kyozuka J."/>
            <person name="Lagercrantz U."/>
            <person name="Lin S.S."/>
            <person name="Lindquist E."/>
            <person name="Lipzen A.M."/>
            <person name="Lu C.W."/>
            <person name="De Luna E."/>
            <person name="Martienssen R.A."/>
            <person name="Minamino N."/>
            <person name="Mizutani M."/>
            <person name="Mizutani M."/>
            <person name="Mochizuki N."/>
            <person name="Monte I."/>
            <person name="Mosher R."/>
            <person name="Nagasaki H."/>
            <person name="Nakagami H."/>
            <person name="Naramoto S."/>
            <person name="Nishitani K."/>
            <person name="Ohtani M."/>
            <person name="Okamoto T."/>
            <person name="Okumura M."/>
            <person name="Phillips J."/>
            <person name="Pollak B."/>
            <person name="Reinders A."/>
            <person name="Rovekamp M."/>
            <person name="Sano R."/>
            <person name="Sawa S."/>
            <person name="Schmid M.W."/>
            <person name="Shirakawa M."/>
            <person name="Solano R."/>
            <person name="Spunde A."/>
            <person name="Suetsugu N."/>
            <person name="Sugano S."/>
            <person name="Sugiyama A."/>
            <person name="Sun R."/>
            <person name="Suzuki Y."/>
            <person name="Takenaka M."/>
            <person name="Takezawa D."/>
            <person name="Tomogane H."/>
            <person name="Tsuzuki M."/>
            <person name="Ueda T."/>
            <person name="Umeda M."/>
            <person name="Ward J.M."/>
            <person name="Watanabe Y."/>
            <person name="Yazaki K."/>
            <person name="Yokoyama R."/>
            <person name="Yoshitake Y."/>
            <person name="Yotsui I."/>
            <person name="Zachgo S."/>
            <person name="Schmutz J."/>
        </authorList>
    </citation>
    <scope>NUCLEOTIDE SEQUENCE [LARGE SCALE GENOMIC DNA]</scope>
    <source>
        <strain evidence="3">Tak-1</strain>
    </source>
</reference>
<proteinExistence type="predicted"/>
<gene>
    <name evidence="2" type="ORF">MARPO_0147s0039</name>
</gene>
<evidence type="ECO:0000313" key="2">
    <source>
        <dbReference type="EMBL" id="PTQ29164.1"/>
    </source>
</evidence>
<keyword evidence="3" id="KW-1185">Reference proteome</keyword>
<protein>
    <submittedName>
        <fullName evidence="2">Uncharacterized protein</fullName>
    </submittedName>
</protein>
<dbReference type="Gramene" id="Mp5g02460.1">
    <property type="protein sequence ID" value="Mp5g02460.1.cds1"/>
    <property type="gene ID" value="Mp5g02460"/>
</dbReference>